<gene>
    <name evidence="1" type="ORF">LTS18_011174</name>
</gene>
<evidence type="ECO:0000313" key="1">
    <source>
        <dbReference type="EMBL" id="KAK3059301.1"/>
    </source>
</evidence>
<dbReference type="Proteomes" id="UP001186974">
    <property type="component" value="Unassembled WGS sequence"/>
</dbReference>
<sequence>MSLLTSRMLSERMQDSPKRQMHSKIKISRVPSQSNTPSKHDSITPAPSIRVKRTALQGAPVRRNKRTPQGDEDHPPSQDQENLPVSIQRPEKPGNMYIQRDDSIMRPDPHGRGMMIHVDDSIKKPENPSRNVIVHREERREPLALTTGNTPRRPPPAPPMPPPPKMSVLETATAVAGASTTKQKRRRVHFTVNGKIYSQMGKIGKGGSSDVYRVMAENCKMFALKRVKLEGADESAVMGYKGEIDLLKKLEGNERVVQLYDYQVDEEKQCLSVLMEMGESDLSRLLRLKLDPPNPSSHIPGPTTAKLDLAFTRYYWKEMLECVDAVHAHEIVHSDLKPANFLLVQGQLKLIDFGIANAIDIENTVNVHRDSHVGTPNYMSPESLQDANASSSRDSSGVNVSTGKLMKLGKPSDVWSLGCILYQMVYGRPPFAHIANPIHRVMAIINPSVHIEFPERTTLGNVKIPPALKKTLRNCLKRDPSERPTIAQMLDDRDPFLYPDNGEVLGISEELLGLVIQRVAERFRDRTKDPPTEEDVKQYPAMFYAKIRDWLEVGDGT</sequence>
<protein>
    <submittedName>
        <fullName evidence="1">Uncharacterized protein</fullName>
    </submittedName>
</protein>
<accession>A0ACC3CYQ9</accession>
<organism evidence="1 2">
    <name type="scientific">Coniosporium uncinatum</name>
    <dbReference type="NCBI Taxonomy" id="93489"/>
    <lineage>
        <taxon>Eukaryota</taxon>
        <taxon>Fungi</taxon>
        <taxon>Dikarya</taxon>
        <taxon>Ascomycota</taxon>
        <taxon>Pezizomycotina</taxon>
        <taxon>Dothideomycetes</taxon>
        <taxon>Dothideomycetes incertae sedis</taxon>
        <taxon>Coniosporium</taxon>
    </lineage>
</organism>
<comment type="caution">
    <text evidence="1">The sequence shown here is derived from an EMBL/GenBank/DDBJ whole genome shotgun (WGS) entry which is preliminary data.</text>
</comment>
<evidence type="ECO:0000313" key="2">
    <source>
        <dbReference type="Proteomes" id="UP001186974"/>
    </source>
</evidence>
<keyword evidence="2" id="KW-1185">Reference proteome</keyword>
<dbReference type="EMBL" id="JAWDJW010009532">
    <property type="protein sequence ID" value="KAK3059301.1"/>
    <property type="molecule type" value="Genomic_DNA"/>
</dbReference>
<name>A0ACC3CYQ9_9PEZI</name>
<reference evidence="1" key="1">
    <citation type="submission" date="2024-09" db="EMBL/GenBank/DDBJ databases">
        <title>Black Yeasts Isolated from many extreme environments.</title>
        <authorList>
            <person name="Coleine C."/>
            <person name="Stajich J.E."/>
            <person name="Selbmann L."/>
        </authorList>
    </citation>
    <scope>NUCLEOTIDE SEQUENCE</scope>
    <source>
        <strain evidence="1">CCFEE 5737</strain>
    </source>
</reference>
<proteinExistence type="predicted"/>